<dbReference type="InterPro" id="IPR013155">
    <property type="entry name" value="M/V/L/I-tRNA-synth_anticd-bd"/>
</dbReference>
<dbReference type="PRINTS" id="PR00986">
    <property type="entry name" value="TRNASYNTHVAL"/>
</dbReference>
<proteinExistence type="inferred from homology"/>
<dbReference type="Gene3D" id="1.10.730.10">
    <property type="entry name" value="Isoleucyl-tRNA Synthetase, Domain 1"/>
    <property type="match status" value="1"/>
</dbReference>
<evidence type="ECO:0000313" key="14">
    <source>
        <dbReference type="Proteomes" id="UP000034246"/>
    </source>
</evidence>
<dbReference type="InterPro" id="IPR002300">
    <property type="entry name" value="aa-tRNA-synth_Ia"/>
</dbReference>
<protein>
    <recommendedName>
        <fullName evidence="1 9">Valine--tRNA ligase</fullName>
        <ecNumber evidence="1 9">6.1.1.9</ecNumber>
    </recommendedName>
</protein>
<dbReference type="PANTHER" id="PTHR11946">
    <property type="entry name" value="VALYL-TRNA SYNTHETASES"/>
    <property type="match status" value="1"/>
</dbReference>
<evidence type="ECO:0000256" key="4">
    <source>
        <dbReference type="ARBA" id="ARBA00022741"/>
    </source>
</evidence>
<dbReference type="CDD" id="cd07962">
    <property type="entry name" value="Anticodon_Ia_Val"/>
    <property type="match status" value="1"/>
</dbReference>
<dbReference type="SUPFAM" id="SSF52374">
    <property type="entry name" value="Nucleotidylyl transferase"/>
    <property type="match status" value="1"/>
</dbReference>
<dbReference type="InterPro" id="IPR001412">
    <property type="entry name" value="aa-tRNA-synth_I_CS"/>
</dbReference>
<sequence>MDKVFDQKKYEEKIYSMWEKSGVFSPKINQKRKPFTVILPLPNANDPMHMGHALFTVEDIMVRYHRMLGDPTLWLPGGDHAGIETQYVFEKHLASEGKSRFDFDRKTLYKMIWDFCDKNKDLNKNQMKLLGFSMDWSRYHYSLEPRIVAKVLKTFKKLHDDGLVYRGERIVNYCTRCGTAFSDLEVVYKEQNSFLYYLDYGPVQIATTRPETIFADVAVAVNPKDKRYNNLVGKKATIPLINFKIPIITNENIDIKFGTGALKVTPAHDTLDYEIGVKNNLQIISIIEQTGRIKSDPRVPDEIQGLYVNKARQKTLELLEQNGKLVKKEPLTHSVGVCYKCSNVIEPMIIPQWFVKTKPLAAPAIAAVKKGKTKIFPKKRFEKLYFDWMENIIDWNISRQVVWGPRIPVWYCFNCNSQIQISFINKNKECVKGVYETLSQRYSFDEISGGLQSILAPKNASYQLDNKRCHKCGSDKLLQETDTFDTWFLSGQWPLTTLGIDVDNIKKSSEDFKYFYPTSVLDTLWDILFFWVGRMMMFGLYLTNEVPFRVVHIHARVVDQFGKKMSKSKGNVVDPIVMVDKYGADALRWALVAGVGPASDIAISDDKVKGARNFANKIWNISRFIDMKLKDAAVEDYKSIPEFSDKMKGVSPNDKKIVEKLNKIINLTSKYLESYKFGLASEKLYAFVWHDFADKYLESVKKRLETNDLVPLSVLRHVLFNTLKLLHPFIPFVTESIWQELKSQRKSPDIMLVASSWPSGK</sequence>
<dbReference type="GO" id="GO:0004832">
    <property type="term" value="F:valine-tRNA ligase activity"/>
    <property type="evidence" value="ECO:0007669"/>
    <property type="project" value="UniProtKB-UniRule"/>
</dbReference>
<accession>A0A0G0N514</accession>
<dbReference type="GO" id="GO:0002161">
    <property type="term" value="F:aminoacyl-tRNA deacylase activity"/>
    <property type="evidence" value="ECO:0007669"/>
    <property type="project" value="InterPro"/>
</dbReference>
<evidence type="ECO:0000256" key="1">
    <source>
        <dbReference type="ARBA" id="ARBA00013169"/>
    </source>
</evidence>
<name>A0A0G0N514_9BACT</name>
<evidence type="ECO:0000256" key="8">
    <source>
        <dbReference type="ARBA" id="ARBA00047552"/>
    </source>
</evidence>
<dbReference type="InterPro" id="IPR033705">
    <property type="entry name" value="Anticodon_Ia_Val"/>
</dbReference>
<dbReference type="GO" id="GO:0005524">
    <property type="term" value="F:ATP binding"/>
    <property type="evidence" value="ECO:0007669"/>
    <property type="project" value="UniProtKB-KW"/>
</dbReference>
<keyword evidence="6 10" id="KW-0648">Protein biosynthesis</keyword>
<evidence type="ECO:0000256" key="3">
    <source>
        <dbReference type="ARBA" id="ARBA00022598"/>
    </source>
</evidence>
<dbReference type="Pfam" id="PF00133">
    <property type="entry name" value="tRNA-synt_1"/>
    <property type="match status" value="1"/>
</dbReference>
<dbReference type="InterPro" id="IPR002303">
    <property type="entry name" value="Valyl-tRNA_ligase"/>
</dbReference>
<dbReference type="Proteomes" id="UP000034246">
    <property type="component" value="Unassembled WGS sequence"/>
</dbReference>
<dbReference type="PROSITE" id="PS00178">
    <property type="entry name" value="AA_TRNA_LIGASE_I"/>
    <property type="match status" value="1"/>
</dbReference>
<dbReference type="GO" id="GO:0005829">
    <property type="term" value="C:cytosol"/>
    <property type="evidence" value="ECO:0007669"/>
    <property type="project" value="TreeGrafter"/>
</dbReference>
<feature type="domain" description="Aminoacyl-tRNA synthetase class Ia" evidence="11">
    <location>
        <begin position="13"/>
        <end position="601"/>
    </location>
</feature>
<reference evidence="13 14" key="1">
    <citation type="journal article" date="2015" name="Nature">
        <title>rRNA introns, odd ribosomes, and small enigmatic genomes across a large radiation of phyla.</title>
        <authorList>
            <person name="Brown C.T."/>
            <person name="Hug L.A."/>
            <person name="Thomas B.C."/>
            <person name="Sharon I."/>
            <person name="Castelle C.J."/>
            <person name="Singh A."/>
            <person name="Wilkins M.J."/>
            <person name="Williams K.H."/>
            <person name="Banfield J.F."/>
        </authorList>
    </citation>
    <scope>NUCLEOTIDE SEQUENCE [LARGE SCALE GENOMIC DNA]</scope>
</reference>
<keyword evidence="2" id="KW-0963">Cytoplasm</keyword>
<keyword evidence="7 10" id="KW-0030">Aminoacyl-tRNA synthetase</keyword>
<comment type="similarity">
    <text evidence="10">Belongs to the class-I aminoacyl-tRNA synthetase family.</text>
</comment>
<evidence type="ECO:0000256" key="10">
    <source>
        <dbReference type="RuleBase" id="RU363035"/>
    </source>
</evidence>
<keyword evidence="4 10" id="KW-0547">Nucleotide-binding</keyword>
<evidence type="ECO:0000313" key="13">
    <source>
        <dbReference type="EMBL" id="KKR11284.1"/>
    </source>
</evidence>
<feature type="domain" description="Methionyl/Valyl/Leucyl/Isoleucyl-tRNA synthetase anticodon-binding" evidence="12">
    <location>
        <begin position="654"/>
        <end position="759"/>
    </location>
</feature>
<evidence type="ECO:0000256" key="9">
    <source>
        <dbReference type="NCBIfam" id="TIGR00422"/>
    </source>
</evidence>
<evidence type="ECO:0000259" key="11">
    <source>
        <dbReference type="Pfam" id="PF00133"/>
    </source>
</evidence>
<dbReference type="PATRIC" id="fig|1618550.3.peg.658"/>
<dbReference type="EMBL" id="LBWP01000009">
    <property type="protein sequence ID" value="KKR11284.1"/>
    <property type="molecule type" value="Genomic_DNA"/>
</dbReference>
<dbReference type="InterPro" id="IPR009008">
    <property type="entry name" value="Val/Leu/Ile-tRNA-synth_edit"/>
</dbReference>
<dbReference type="NCBIfam" id="TIGR00422">
    <property type="entry name" value="valS"/>
    <property type="match status" value="1"/>
</dbReference>
<comment type="caution">
    <text evidence="13">The sequence shown here is derived from an EMBL/GenBank/DDBJ whole genome shotgun (WGS) entry which is preliminary data.</text>
</comment>
<evidence type="ECO:0000259" key="12">
    <source>
        <dbReference type="Pfam" id="PF08264"/>
    </source>
</evidence>
<dbReference type="SUPFAM" id="SSF50677">
    <property type="entry name" value="ValRS/IleRS/LeuRS editing domain"/>
    <property type="match status" value="1"/>
</dbReference>
<dbReference type="GO" id="GO:0006438">
    <property type="term" value="P:valyl-tRNA aminoacylation"/>
    <property type="evidence" value="ECO:0007669"/>
    <property type="project" value="UniProtKB-UniRule"/>
</dbReference>
<dbReference type="Pfam" id="PF08264">
    <property type="entry name" value="Anticodon_1"/>
    <property type="match status" value="1"/>
</dbReference>
<dbReference type="InterPro" id="IPR009080">
    <property type="entry name" value="tRNAsynth_Ia_anticodon-bd"/>
</dbReference>
<dbReference type="EC" id="6.1.1.9" evidence="1 9"/>
<dbReference type="Gene3D" id="3.40.50.620">
    <property type="entry name" value="HUPs"/>
    <property type="match status" value="2"/>
</dbReference>
<dbReference type="PANTHER" id="PTHR11946:SF93">
    <property type="entry name" value="VALINE--TRNA LIGASE, CHLOROPLASTIC_MITOCHONDRIAL 2"/>
    <property type="match status" value="1"/>
</dbReference>
<keyword evidence="3 10" id="KW-0436">Ligase</keyword>
<comment type="catalytic activity">
    <reaction evidence="8">
        <text>tRNA(Val) + L-valine + ATP = L-valyl-tRNA(Val) + AMP + diphosphate</text>
        <dbReference type="Rhea" id="RHEA:10704"/>
        <dbReference type="Rhea" id="RHEA-COMP:9672"/>
        <dbReference type="Rhea" id="RHEA-COMP:9708"/>
        <dbReference type="ChEBI" id="CHEBI:30616"/>
        <dbReference type="ChEBI" id="CHEBI:33019"/>
        <dbReference type="ChEBI" id="CHEBI:57762"/>
        <dbReference type="ChEBI" id="CHEBI:78442"/>
        <dbReference type="ChEBI" id="CHEBI:78537"/>
        <dbReference type="ChEBI" id="CHEBI:456215"/>
        <dbReference type="EC" id="6.1.1.9"/>
    </reaction>
</comment>
<evidence type="ECO:0000256" key="7">
    <source>
        <dbReference type="ARBA" id="ARBA00023146"/>
    </source>
</evidence>
<keyword evidence="5 10" id="KW-0067">ATP-binding</keyword>
<evidence type="ECO:0000256" key="6">
    <source>
        <dbReference type="ARBA" id="ARBA00022917"/>
    </source>
</evidence>
<dbReference type="InterPro" id="IPR014729">
    <property type="entry name" value="Rossmann-like_a/b/a_fold"/>
</dbReference>
<organism evidence="13 14">
    <name type="scientific">Candidatus Woesebacteria bacterium GW2011_GWA1_39_21</name>
    <dbReference type="NCBI Taxonomy" id="1618550"/>
    <lineage>
        <taxon>Bacteria</taxon>
        <taxon>Candidatus Woeseibacteriota</taxon>
    </lineage>
</organism>
<gene>
    <name evidence="13" type="ORF">UT39_C0009G0044</name>
</gene>
<dbReference type="AlphaFoldDB" id="A0A0G0N514"/>
<dbReference type="SUPFAM" id="SSF47323">
    <property type="entry name" value="Anticodon-binding domain of a subclass of class I aminoacyl-tRNA synthetases"/>
    <property type="match status" value="1"/>
</dbReference>
<evidence type="ECO:0000256" key="5">
    <source>
        <dbReference type="ARBA" id="ARBA00022840"/>
    </source>
</evidence>
<dbReference type="STRING" id="1618550.UT39_C0009G0044"/>
<evidence type="ECO:0000256" key="2">
    <source>
        <dbReference type="ARBA" id="ARBA00022490"/>
    </source>
</evidence>
<dbReference type="NCBIfam" id="NF004349">
    <property type="entry name" value="PRK05729.1"/>
    <property type="match status" value="1"/>
</dbReference>